<feature type="signal peptide" evidence="1">
    <location>
        <begin position="1"/>
        <end position="21"/>
    </location>
</feature>
<dbReference type="SUPFAM" id="SSF49299">
    <property type="entry name" value="PKD domain"/>
    <property type="match status" value="1"/>
</dbReference>
<dbReference type="EMBL" id="JBHPEI010000007">
    <property type="protein sequence ID" value="MFC1799448.1"/>
    <property type="molecule type" value="Genomic_DNA"/>
</dbReference>
<dbReference type="CDD" id="cd00146">
    <property type="entry name" value="PKD"/>
    <property type="match status" value="1"/>
</dbReference>
<dbReference type="InterPro" id="IPR006626">
    <property type="entry name" value="PbH1"/>
</dbReference>
<sequence>MRRFLLISGITLLLLATKAPARTWYVNAEGTGDAPTIQAGIDMAGSGDIILLAPGTYSGIGNRDLDLYGKAIAVRSERGPNLTIVDCDGLGRGFILRNQEPPEAILEGLTITNGRADGAWLGGGAILCKNASPTIIDCVIEFNTGSYVGGGCVFQSSSALVRGCAFRDNSALVGGGGLWIDNSCILTVEDCVFERNEAERGGGIGVNNTAQYVIRRCVFLHNHANDGGGFWEAAPIQSIRRIEESVFYRNDAARGGGLFLSGSESVSRCTIAENSATSNGSGVFLGTPYCNIFDSIVAFGEGGAGICYLYGLPERITLEGNNVFGNQGGNYGVSLVDRTGVDGNISVDPRFCDLGAGDLSLQSDSPCADDGGGARIGALPVGCAGVPWYFVHISDTHVDLNYCHVYLWPLPWNECTGTSHERLTLLLNAVRQFDPQPAFVLISGDIVDVGDWQSRYCNPDYAVFKSLLSGDHGSLFLDDTNRVPVYVCPGNHDYYDGGDLGCYDDGLGFPVDQQYGVHCYCKTYADSRVLSLDSGRDTWRIGGGSDFTPESDGLDGNVSRWLGEALNSAGNKIAFMHHPVFSNKAGYQNNGCITENREGFIGNCVDGLIGLVLHGHLHNDGGAVFALENGEVSDISGQYDGYAELDGNPGREHFYTAFAAPDSYFRTLFVETPDTRGTTAYRTVWVHGDEIRVSAYSYVKKVVRGRVIWGTGPWQVKTSSEGVASLHIYDSLGRHLGPNESGGLDSEIEGGVYMPLWASDSTIVGVDGSVFLEGEDLVIEIQAKRRGWVSFSCAALRGSQIGEAFWSYDSVAVDSGSVCRAFVLQDSIDYTLHIDDNNDGIYDREIRPSDLAYRNVPHPPSIPRGPAIGLVGCSCSYVTLATDPEADSVYYTFDWGDGTISTDLGPGASGEDFIAGHAWSDIGKYRVRVRARDTDGYVSDWSEDATVRVLRANDEHLQQMSLVLNPVVTKSTVDVSYSVPYRCHLTISAFDVLGRRVAVIADGESEGGSGSVSWDASSLESGIFFCRMEAGGMKVTRKLVVLRQ</sequence>
<dbReference type="Gene3D" id="2.60.40.10">
    <property type="entry name" value="Immunoglobulins"/>
    <property type="match status" value="1"/>
</dbReference>
<evidence type="ECO:0000259" key="2">
    <source>
        <dbReference type="PROSITE" id="PS50093"/>
    </source>
</evidence>
<dbReference type="InterPro" id="IPR029052">
    <property type="entry name" value="Metallo-depent_PP-like"/>
</dbReference>
<dbReference type="InterPro" id="IPR013783">
    <property type="entry name" value="Ig-like_fold"/>
</dbReference>
<gene>
    <name evidence="3" type="ORF">ACFL2Z_00845</name>
</gene>
<dbReference type="SUPFAM" id="SSF56300">
    <property type="entry name" value="Metallo-dependent phosphatases"/>
    <property type="match status" value="1"/>
</dbReference>
<dbReference type="PROSITE" id="PS50093">
    <property type="entry name" value="PKD"/>
    <property type="match status" value="1"/>
</dbReference>
<keyword evidence="4" id="KW-1185">Reference proteome</keyword>
<dbReference type="InterPro" id="IPR051918">
    <property type="entry name" value="STPP_CPPED1"/>
</dbReference>
<dbReference type="PANTHER" id="PTHR43143:SF1">
    <property type="entry name" value="SERINE_THREONINE-PROTEIN PHOSPHATASE CPPED1"/>
    <property type="match status" value="1"/>
</dbReference>
<dbReference type="Pfam" id="PF13229">
    <property type="entry name" value="Beta_helix"/>
    <property type="match status" value="1"/>
</dbReference>
<proteinExistence type="predicted"/>
<dbReference type="Gene3D" id="2.160.20.10">
    <property type="entry name" value="Single-stranded right-handed beta-helix, Pectin lyase-like"/>
    <property type="match status" value="1"/>
</dbReference>
<evidence type="ECO:0000313" key="4">
    <source>
        <dbReference type="Proteomes" id="UP001594288"/>
    </source>
</evidence>
<dbReference type="InterPro" id="IPR035986">
    <property type="entry name" value="PKD_dom_sf"/>
</dbReference>
<dbReference type="Proteomes" id="UP001594288">
    <property type="component" value="Unassembled WGS sequence"/>
</dbReference>
<dbReference type="InterPro" id="IPR012334">
    <property type="entry name" value="Pectin_lyas_fold"/>
</dbReference>
<feature type="chain" id="PRO_5046240947" evidence="1">
    <location>
        <begin position="22"/>
        <end position="1044"/>
    </location>
</feature>
<dbReference type="Gene3D" id="3.60.21.10">
    <property type="match status" value="1"/>
</dbReference>
<protein>
    <submittedName>
        <fullName evidence="3">Right-handed parallel beta-helix repeat-containing protein</fullName>
    </submittedName>
</protein>
<dbReference type="InterPro" id="IPR000601">
    <property type="entry name" value="PKD_dom"/>
</dbReference>
<dbReference type="InterPro" id="IPR004843">
    <property type="entry name" value="Calcineurin-like_PHP"/>
</dbReference>
<comment type="caution">
    <text evidence="3">The sequence shown here is derived from an EMBL/GenBank/DDBJ whole genome shotgun (WGS) entry which is preliminary data.</text>
</comment>
<accession>A0ABV6YN04</accession>
<reference evidence="3 4" key="1">
    <citation type="submission" date="2024-09" db="EMBL/GenBank/DDBJ databases">
        <authorList>
            <person name="D'Angelo T."/>
        </authorList>
    </citation>
    <scope>NUCLEOTIDE SEQUENCE [LARGE SCALE GENOMIC DNA]</scope>
    <source>
        <strain evidence="3">SAG AM-311-F02</strain>
    </source>
</reference>
<evidence type="ECO:0000256" key="1">
    <source>
        <dbReference type="SAM" id="SignalP"/>
    </source>
</evidence>
<keyword evidence="1" id="KW-0732">Signal</keyword>
<name>A0ABV6YN04_UNCEI</name>
<dbReference type="Pfam" id="PF00149">
    <property type="entry name" value="Metallophos"/>
    <property type="match status" value="1"/>
</dbReference>
<feature type="domain" description="PKD" evidence="2">
    <location>
        <begin position="878"/>
        <end position="954"/>
    </location>
</feature>
<evidence type="ECO:0000313" key="3">
    <source>
        <dbReference type="EMBL" id="MFC1799448.1"/>
    </source>
</evidence>
<dbReference type="InterPro" id="IPR039448">
    <property type="entry name" value="Beta_helix"/>
</dbReference>
<organism evidence="3 4">
    <name type="scientific">Eiseniibacteriota bacterium</name>
    <dbReference type="NCBI Taxonomy" id="2212470"/>
    <lineage>
        <taxon>Bacteria</taxon>
        <taxon>Candidatus Eiseniibacteriota</taxon>
    </lineage>
</organism>
<dbReference type="PANTHER" id="PTHR43143">
    <property type="entry name" value="METALLOPHOSPHOESTERASE, CALCINEURIN SUPERFAMILY"/>
    <property type="match status" value="1"/>
</dbReference>
<dbReference type="InterPro" id="IPR011050">
    <property type="entry name" value="Pectin_lyase_fold/virulence"/>
</dbReference>
<dbReference type="SUPFAM" id="SSF51126">
    <property type="entry name" value="Pectin lyase-like"/>
    <property type="match status" value="1"/>
</dbReference>
<dbReference type="SMART" id="SM00710">
    <property type="entry name" value="PbH1"/>
    <property type="match status" value="6"/>
</dbReference>